<keyword evidence="5" id="KW-0809">Transit peptide</keyword>
<dbReference type="PANTHER" id="PTHR13707">
    <property type="entry name" value="KETOACID-COENZYME A TRANSFERASE"/>
    <property type="match status" value="1"/>
</dbReference>
<dbReference type="PANTHER" id="PTHR13707:SF60">
    <property type="entry name" value="ACETATE COA-TRANSFERASE SUBUNIT ALPHA"/>
    <property type="match status" value="1"/>
</dbReference>
<dbReference type="PROSITE" id="PS01274">
    <property type="entry name" value="COA_TRANSF_2"/>
    <property type="match status" value="1"/>
</dbReference>
<evidence type="ECO:0000256" key="1">
    <source>
        <dbReference type="ARBA" id="ARBA00004173"/>
    </source>
</evidence>
<keyword evidence="10" id="KW-1185">Reference proteome</keyword>
<dbReference type="PIRSF" id="PIRSF000858">
    <property type="entry name" value="SCOT-t"/>
    <property type="match status" value="1"/>
</dbReference>
<evidence type="ECO:0000256" key="7">
    <source>
        <dbReference type="PIRNR" id="PIRNR000858"/>
    </source>
</evidence>
<dbReference type="Proteomes" id="UP000078046">
    <property type="component" value="Unassembled WGS sequence"/>
</dbReference>
<dbReference type="InterPro" id="IPR004164">
    <property type="entry name" value="CoA_transf_AS"/>
</dbReference>
<reference evidence="9 10" key="1">
    <citation type="submission" date="2016-04" db="EMBL/GenBank/DDBJ databases">
        <title>The genome of Intoshia linei affirms orthonectids as highly simplified spiralians.</title>
        <authorList>
            <person name="Mikhailov K.V."/>
            <person name="Slusarev G.S."/>
            <person name="Nikitin M.A."/>
            <person name="Logacheva M.D."/>
            <person name="Penin A."/>
            <person name="Aleoshin V."/>
            <person name="Panchin Y.V."/>
        </authorList>
    </citation>
    <scope>NUCLEOTIDE SEQUENCE [LARGE SCALE GENOMIC DNA]</scope>
    <source>
        <strain evidence="9">Intl2013</strain>
        <tissue evidence="9">Whole animal</tissue>
    </source>
</reference>
<dbReference type="OrthoDB" id="1933379at2759"/>
<dbReference type="SUPFAM" id="SSF100950">
    <property type="entry name" value="NagB/RpiA/CoA transferase-like"/>
    <property type="match status" value="2"/>
</dbReference>
<organism evidence="9 10">
    <name type="scientific">Intoshia linei</name>
    <dbReference type="NCBI Taxonomy" id="1819745"/>
    <lineage>
        <taxon>Eukaryota</taxon>
        <taxon>Metazoa</taxon>
        <taxon>Spiralia</taxon>
        <taxon>Lophotrochozoa</taxon>
        <taxon>Mesozoa</taxon>
        <taxon>Orthonectida</taxon>
        <taxon>Rhopaluridae</taxon>
        <taxon>Intoshia</taxon>
    </lineage>
</organism>
<dbReference type="Pfam" id="PF01144">
    <property type="entry name" value="CoA_trans"/>
    <property type="match status" value="2"/>
</dbReference>
<accession>A0A177B9V7</accession>
<feature type="active site" description="5-glutamyl coenzyme A thioester intermediate" evidence="8">
    <location>
        <position position="326"/>
    </location>
</feature>
<comment type="function">
    <text evidence="7">Key enzyme for ketone body catabolism. Transfers the CoA moiety from succinate to acetoacetate. Formation of the enzyme-CoA intermediate proceeds via an unstable anhydride species formed between the carboxylate groups of the enzyme and substrate.</text>
</comment>
<dbReference type="InterPro" id="IPR012792">
    <property type="entry name" value="3-oxoacid_CoA-transf_A"/>
</dbReference>
<dbReference type="InterPro" id="IPR037171">
    <property type="entry name" value="NagB/RpiA_transferase-like"/>
</dbReference>
<proteinExistence type="inferred from homology"/>
<dbReference type="Gene3D" id="3.40.1080.10">
    <property type="entry name" value="Glutaconate Coenzyme A-transferase"/>
    <property type="match status" value="2"/>
</dbReference>
<dbReference type="NCBIfam" id="TIGR02429">
    <property type="entry name" value="pcaI_scoA_fam"/>
    <property type="match status" value="1"/>
</dbReference>
<dbReference type="EMBL" id="LWCA01000172">
    <property type="protein sequence ID" value="OAF70224.1"/>
    <property type="molecule type" value="Genomic_DNA"/>
</dbReference>
<evidence type="ECO:0000256" key="3">
    <source>
        <dbReference type="ARBA" id="ARBA00007154"/>
    </source>
</evidence>
<dbReference type="InterPro" id="IPR012791">
    <property type="entry name" value="3-oxoacid_CoA-transf_B"/>
</dbReference>
<comment type="subcellular location">
    <subcellularLocation>
        <location evidence="1">Mitochondrion</location>
    </subcellularLocation>
</comment>
<comment type="catalytic activity">
    <reaction evidence="7">
        <text>a 3-oxo acid + succinyl-CoA = a 3-oxoacyl-CoA + succinate</text>
        <dbReference type="Rhea" id="RHEA:24564"/>
        <dbReference type="ChEBI" id="CHEBI:30031"/>
        <dbReference type="ChEBI" id="CHEBI:35973"/>
        <dbReference type="ChEBI" id="CHEBI:57292"/>
        <dbReference type="ChEBI" id="CHEBI:90726"/>
        <dbReference type="EC" id="2.8.3.5"/>
    </reaction>
</comment>
<name>A0A177B9V7_9BILA</name>
<dbReference type="SMART" id="SM00882">
    <property type="entry name" value="CoA_trans"/>
    <property type="match status" value="2"/>
</dbReference>
<keyword evidence="6 7" id="KW-0496">Mitochondrion</keyword>
<dbReference type="GO" id="GO:0046952">
    <property type="term" value="P:ketone body catabolic process"/>
    <property type="evidence" value="ECO:0007669"/>
    <property type="project" value="InterPro"/>
</dbReference>
<dbReference type="FunFam" id="3.40.1080.10:FF:000001">
    <property type="entry name" value="Succinyl-coa:3-ketoacid-coenzyme a transferase subunit b"/>
    <property type="match status" value="1"/>
</dbReference>
<comment type="similarity">
    <text evidence="3 7">Belongs to the 3-oxoacid CoA-transferase family.</text>
</comment>
<evidence type="ECO:0000256" key="5">
    <source>
        <dbReference type="ARBA" id="ARBA00022946"/>
    </source>
</evidence>
<keyword evidence="4 7" id="KW-0808">Transferase</keyword>
<gene>
    <name evidence="9" type="ORF">A3Q56_01997</name>
</gene>
<evidence type="ECO:0000256" key="8">
    <source>
        <dbReference type="PIRSR" id="PIRSR000858-1"/>
    </source>
</evidence>
<dbReference type="EC" id="2.8.3.5" evidence="7"/>
<comment type="pathway">
    <text evidence="2 7">Ketone metabolism; succinyl-CoA degradation; acetoacetyl-CoA from succinyl-CoA: step 1/1.</text>
</comment>
<evidence type="ECO:0000256" key="4">
    <source>
        <dbReference type="ARBA" id="ARBA00022679"/>
    </source>
</evidence>
<dbReference type="NCBIfam" id="TIGR02428">
    <property type="entry name" value="pcaJ_scoB_fam"/>
    <property type="match status" value="1"/>
</dbReference>
<evidence type="ECO:0000313" key="10">
    <source>
        <dbReference type="Proteomes" id="UP000078046"/>
    </source>
</evidence>
<dbReference type="UniPathway" id="UPA00929">
    <property type="reaction ID" value="UER00894"/>
</dbReference>
<dbReference type="GO" id="GO:0008260">
    <property type="term" value="F:succinyl-CoA:3-oxo-acid CoA-transferase activity"/>
    <property type="evidence" value="ECO:0007669"/>
    <property type="project" value="UniProtKB-EC"/>
</dbReference>
<evidence type="ECO:0000256" key="6">
    <source>
        <dbReference type="ARBA" id="ARBA00023128"/>
    </source>
</evidence>
<dbReference type="InterPro" id="IPR004165">
    <property type="entry name" value="CoA_trans_fam_I"/>
</dbReference>
<dbReference type="AlphaFoldDB" id="A0A177B9V7"/>
<dbReference type="FunFam" id="3.40.1080.10:FF:000002">
    <property type="entry name" value="Succinyl-CoA:3-ketoacid-coenzyme A transferase, mitochondrial"/>
    <property type="match status" value="1"/>
</dbReference>
<evidence type="ECO:0000256" key="2">
    <source>
        <dbReference type="ARBA" id="ARBA00004753"/>
    </source>
</evidence>
<protein>
    <recommendedName>
        <fullName evidence="7">Succinyl-CoA:3-ketoacid-coenzyme A transferase</fullName>
        <ecNumber evidence="7">2.8.3.5</ecNumber>
    </recommendedName>
</protein>
<comment type="caution">
    <text evidence="9">The sequence shown here is derived from an EMBL/GenBank/DDBJ whole genome shotgun (WGS) entry which is preliminary data.</text>
</comment>
<dbReference type="GO" id="GO:0005739">
    <property type="term" value="C:mitochondrion"/>
    <property type="evidence" value="ECO:0007669"/>
    <property type="project" value="UniProtKB-SubCell"/>
</dbReference>
<evidence type="ECO:0000313" key="9">
    <source>
        <dbReference type="EMBL" id="OAF70224.1"/>
    </source>
</evidence>
<dbReference type="InterPro" id="IPR014388">
    <property type="entry name" value="3-oxoacid_CoA-transferase"/>
</dbReference>
<sequence length="499" mass="54926">MYNKMYRLFGRYYCNFKGQCYYSKTNNKIFKNCTDAIFDVESNSKILVGGFGLCGIPENLIKAISNKPKIRDLSVISNNAGIDKIGLGILLNARQIERMISSYVGENAEFEKQFLSGELEVELIPQGTLAERIRCGGAGIPAFYTPTGVGTMVHYGGMPIKYDKHGNVTIKSQKKQLAKINGKNCILEHAITGDFAFIKGYMADTSGNVIFRKSARNFNEPMAKAAKVTIVEVEKIVNVGELDPDSIHLPSLYVDRLVQGERYEKIIEKVIYKTQDTSSISPSKLTIIKRAAKEFKDNMIVNLGIGIPNLASNFIPKDVHVTLHSENGILGLGNFPGRDQVDADVINAGKQTVTVIPGASYFSSEESFSMIRGGHMHMSMLGAMQVSKYGDIANYMIPKKVVKGMGGAMDLVSSSSSGTRIVVTMEHTSKNEKSKILNNCSLPLTGEKCVDLIITNLCVFEVDKKEGLTLMELAEGVSVETVKKHTECDFRISEIIKTM</sequence>